<dbReference type="GO" id="GO:0016837">
    <property type="term" value="F:carbon-oxygen lyase activity, acting on polysaccharides"/>
    <property type="evidence" value="ECO:0007669"/>
    <property type="project" value="TreeGrafter"/>
</dbReference>
<sequence length="678" mass="75414">MRNHLIAPAAVLLAVGLLGSNLDSLHAETYVVSVAGDDQSPGNSEQPFRTISRAAEAAMPGDTILVRAGVYRERVSPPRGGLPGKPITYRGESLGKVFLKGSELWSPKWQEHSAGVFYATPDAALFDDDAYIDSHNPFRVPLASTPYNRQGKPEKDRFGYGDPTLSYNCGQIILNGKPLTQAPFLEEVEKQPGTWTYDEEQDRIYVHFGALSPNEQTVEITTRRRIFAPHTLGLGYITVEGFVMEHCGNNYPTNFWNTPKWAQAGALGLRSGHHWIVRNNMIRYANTAAIDFGFGGGNNEKPVAGTRKPTSDEMGADNLIESNYLVDNGAAGAFGAQSIRVTIRDNVIMRNNTLRFIGNKRYEHAGIKCHGIRDGLIEHNYVADNPLNDGIWLDNRFPGARVTRNVVVNNGVKGIFLEMSDQSWDSAFVDHNILVGNHLHQYYVHDASGATFMHNLVANSPASDSKGQGAYIYQVTARTRTYQHSLFNNLFVSHRRMMDINYPSHRGGPQRLDHNVYDTTSNERDFLVNASADKPSPWTADEFFALVNKDLGETATGIASIRPRKKEKTPKARLTFDQWKAFWATHDQRNDANSVLQTGINVAYTPETQHLRIEMPFDPASVGATVRENVTHDFFGESLSTEGARKPGPFQKIERGANEYKIWDGLPILKPGQLPSEN</sequence>
<accession>M5UNI2</accession>
<name>M5UNI2_9BACT</name>
<dbReference type="RefSeq" id="WP_008675002.1">
    <property type="nucleotide sequence ID" value="NZ_ANOH01000081.1"/>
</dbReference>
<dbReference type="Pfam" id="PF07602">
    <property type="entry name" value="DUF1565"/>
    <property type="match status" value="1"/>
</dbReference>
<evidence type="ECO:0000256" key="2">
    <source>
        <dbReference type="ARBA" id="ARBA00022525"/>
    </source>
</evidence>
<dbReference type="GO" id="GO:0005576">
    <property type="term" value="C:extracellular region"/>
    <property type="evidence" value="ECO:0007669"/>
    <property type="project" value="UniProtKB-SubCell"/>
</dbReference>
<keyword evidence="7" id="KW-1185">Reference proteome</keyword>
<dbReference type="Proteomes" id="UP000011885">
    <property type="component" value="Unassembled WGS sequence"/>
</dbReference>
<dbReference type="InterPro" id="IPR039448">
    <property type="entry name" value="Beta_helix"/>
</dbReference>
<dbReference type="InterPro" id="IPR011050">
    <property type="entry name" value="Pectin_lyase_fold/virulence"/>
</dbReference>
<reference evidence="6 7" key="1">
    <citation type="journal article" date="2013" name="Mar. Genomics">
        <title>Expression of sulfatases in Rhodopirellula baltica and the diversity of sulfatases in the genus Rhodopirellula.</title>
        <authorList>
            <person name="Wegner C.E."/>
            <person name="Richter-Heitmann T."/>
            <person name="Klindworth A."/>
            <person name="Klockow C."/>
            <person name="Richter M."/>
            <person name="Achstetter T."/>
            <person name="Glockner F.O."/>
            <person name="Harder J."/>
        </authorList>
    </citation>
    <scope>NUCLEOTIDE SEQUENCE [LARGE SCALE GENOMIC DNA]</scope>
    <source>
        <strain evidence="6 7">SM41</strain>
    </source>
</reference>
<comment type="subcellular location">
    <subcellularLocation>
        <location evidence="1">Secreted</location>
    </subcellularLocation>
</comment>
<keyword evidence="2" id="KW-0964">Secreted</keyword>
<dbReference type="InterPro" id="IPR012334">
    <property type="entry name" value="Pectin_lyas_fold"/>
</dbReference>
<evidence type="ECO:0000256" key="3">
    <source>
        <dbReference type="ARBA" id="ARBA00022729"/>
    </source>
</evidence>
<dbReference type="PANTHER" id="PTHR40088:SF2">
    <property type="entry name" value="SECRETED SUGAR HYDROLASE"/>
    <property type="match status" value="1"/>
</dbReference>
<evidence type="ECO:0000313" key="6">
    <source>
        <dbReference type="EMBL" id="EMI57563.1"/>
    </source>
</evidence>
<comment type="caution">
    <text evidence="6">The sequence shown here is derived from an EMBL/GenBank/DDBJ whole genome shotgun (WGS) entry which is preliminary data.</text>
</comment>
<dbReference type="Gene3D" id="2.160.20.10">
    <property type="entry name" value="Single-stranded right-handed beta-helix, Pectin lyase-like"/>
    <property type="match status" value="2"/>
</dbReference>
<dbReference type="InterPro" id="IPR052052">
    <property type="entry name" value="Polysaccharide_Lyase_9"/>
</dbReference>
<evidence type="ECO:0000256" key="1">
    <source>
        <dbReference type="ARBA" id="ARBA00004613"/>
    </source>
</evidence>
<gene>
    <name evidence="6" type="ORF">RSSM_00995</name>
</gene>
<organism evidence="6 7">
    <name type="scientific">Rhodopirellula sallentina SM41</name>
    <dbReference type="NCBI Taxonomy" id="1263870"/>
    <lineage>
        <taxon>Bacteria</taxon>
        <taxon>Pseudomonadati</taxon>
        <taxon>Planctomycetota</taxon>
        <taxon>Planctomycetia</taxon>
        <taxon>Pirellulales</taxon>
        <taxon>Pirellulaceae</taxon>
        <taxon>Rhodopirellula</taxon>
    </lineage>
</organism>
<feature type="domain" description="Right handed beta helix" evidence="5">
    <location>
        <begin position="272"/>
        <end position="455"/>
    </location>
</feature>
<dbReference type="Pfam" id="PF13229">
    <property type="entry name" value="Beta_helix"/>
    <property type="match status" value="1"/>
</dbReference>
<dbReference type="AlphaFoldDB" id="M5UNI2"/>
<evidence type="ECO:0000313" key="7">
    <source>
        <dbReference type="Proteomes" id="UP000011885"/>
    </source>
</evidence>
<dbReference type="OrthoDB" id="4178270at2"/>
<feature type="domain" description="DUF1565" evidence="4">
    <location>
        <begin position="34"/>
        <end position="73"/>
    </location>
</feature>
<protein>
    <submittedName>
        <fullName evidence="6">Secreted protein containing DUF1565</fullName>
    </submittedName>
</protein>
<dbReference type="SUPFAM" id="SSF51126">
    <property type="entry name" value="Pectin lyase-like"/>
    <property type="match status" value="1"/>
</dbReference>
<proteinExistence type="predicted"/>
<dbReference type="InterPro" id="IPR011459">
    <property type="entry name" value="DUF1565"/>
</dbReference>
<keyword evidence="3" id="KW-0732">Signal</keyword>
<evidence type="ECO:0000259" key="4">
    <source>
        <dbReference type="Pfam" id="PF07602"/>
    </source>
</evidence>
<dbReference type="PANTHER" id="PTHR40088">
    <property type="entry name" value="PECTATE LYASE (EUROFUNG)"/>
    <property type="match status" value="1"/>
</dbReference>
<dbReference type="PATRIC" id="fig|1263870.3.peg.1083"/>
<dbReference type="InterPro" id="IPR006626">
    <property type="entry name" value="PbH1"/>
</dbReference>
<dbReference type="SMART" id="SM00710">
    <property type="entry name" value="PbH1"/>
    <property type="match status" value="6"/>
</dbReference>
<evidence type="ECO:0000259" key="5">
    <source>
        <dbReference type="Pfam" id="PF13229"/>
    </source>
</evidence>
<dbReference type="EMBL" id="ANOH01000081">
    <property type="protein sequence ID" value="EMI57563.1"/>
    <property type="molecule type" value="Genomic_DNA"/>
</dbReference>